<organism evidence="2 3">
    <name type="scientific">Exaiptasia diaphana</name>
    <name type="common">Tropical sea anemone</name>
    <name type="synonym">Aiptasia pulchella</name>
    <dbReference type="NCBI Taxonomy" id="2652724"/>
    <lineage>
        <taxon>Eukaryota</taxon>
        <taxon>Metazoa</taxon>
        <taxon>Cnidaria</taxon>
        <taxon>Anthozoa</taxon>
        <taxon>Hexacorallia</taxon>
        <taxon>Actiniaria</taxon>
        <taxon>Aiptasiidae</taxon>
        <taxon>Exaiptasia</taxon>
    </lineage>
</organism>
<dbReference type="GO" id="GO:0048488">
    <property type="term" value="P:synaptic vesicle endocytosis"/>
    <property type="evidence" value="ECO:0007669"/>
    <property type="project" value="TreeGrafter"/>
</dbReference>
<evidence type="ECO:0000313" key="2">
    <source>
        <dbReference type="EnsemblMetazoa" id="XP_020892314.1"/>
    </source>
</evidence>
<dbReference type="GO" id="GO:0098793">
    <property type="term" value="C:presynapse"/>
    <property type="evidence" value="ECO:0007669"/>
    <property type="project" value="GOC"/>
</dbReference>
<dbReference type="InterPro" id="IPR033616">
    <property type="entry name" value="BLTP1"/>
</dbReference>
<name>A0A913WPX9_EXADI</name>
<evidence type="ECO:0000313" key="3">
    <source>
        <dbReference type="Proteomes" id="UP000887567"/>
    </source>
</evidence>
<sequence>MTRVSLEDINLFVVETGIACNVQLSPIRLATCTLHCDNSTTGISMFIQNVKLRQFILAPKPLVADPVFEDIHKRMSLSEDIVWIEAAGVQLGPIISDISLAEEIKDHVVDQKSFLSLHDKKYQRLWFLWNSSSVYKSPVKNFGCCGCIGGCNFFGKNINGPRFFTSEKLEASNNDTGIAGFGSEGGLYDEGDFHDEDTKPLMYSRDALGSAYLDQSPVGSVEAFTRKRYHGSEASSPRLKRGYLMRTRHGNTDENNTNDPASRLSWHDSLQRSPSIASSKRRFMPTGSLSSSKPSLVKKPRAQPLTSCSSQGSFYSCGSLVEDDLDASVEVPIHGAYSTESFTSAVENPHELPDFVDGASPQLSDFVVSCPQLVSRYSQQLSQLECLNWSIPADIPSNKRVFNIVENLKETEPSDPLVLPGVPQFNYRNPPRFKQPLLIKKSQIRKGDQRDQENEADVSSTSTESVHVVADGNILRKSYREDDSLEESSEADSVRKATWNSALNEYSRISTTTSDTLTKRTSTTTSSSLQNLIIFRFDGEVNVFFTPLLLDALQRYVDNLCANLLFF</sequence>
<evidence type="ECO:0000256" key="1">
    <source>
        <dbReference type="SAM" id="MobiDB-lite"/>
    </source>
</evidence>
<dbReference type="OrthoDB" id="10051416at2759"/>
<accession>A0A913WPX9</accession>
<dbReference type="RefSeq" id="XP_020892314.1">
    <property type="nucleotide sequence ID" value="XM_021036655.2"/>
</dbReference>
<proteinExistence type="predicted"/>
<feature type="region of interest" description="Disordered" evidence="1">
    <location>
        <begin position="438"/>
        <end position="465"/>
    </location>
</feature>
<dbReference type="PANTHER" id="PTHR31640">
    <property type="entry name" value="TRANSMEMBRANE PROTEIN KIAA1109"/>
    <property type="match status" value="1"/>
</dbReference>
<dbReference type="AlphaFoldDB" id="A0A913WPX9"/>
<dbReference type="KEGG" id="epa:110231625"/>
<reference evidence="2" key="1">
    <citation type="submission" date="2022-11" db="UniProtKB">
        <authorList>
            <consortium name="EnsemblMetazoa"/>
        </authorList>
    </citation>
    <scope>IDENTIFICATION</scope>
</reference>
<feature type="region of interest" description="Disordered" evidence="1">
    <location>
        <begin position="248"/>
        <end position="310"/>
    </location>
</feature>
<keyword evidence="3" id="KW-1185">Reference proteome</keyword>
<protein>
    <submittedName>
        <fullName evidence="2">Uncharacterized protein</fullName>
    </submittedName>
</protein>
<dbReference type="PANTHER" id="PTHR31640:SF1">
    <property type="entry name" value="BRIDGE-LIKE LIPID TRANSFER PROTEIN FAMILY MEMBER 1"/>
    <property type="match status" value="1"/>
</dbReference>
<dbReference type="GeneID" id="110231625"/>
<dbReference type="EnsemblMetazoa" id="XM_021036655.2">
    <property type="protein sequence ID" value="XP_020892314.1"/>
    <property type="gene ID" value="LOC110231625"/>
</dbReference>
<dbReference type="Proteomes" id="UP000887567">
    <property type="component" value="Unplaced"/>
</dbReference>